<evidence type="ECO:0000256" key="4">
    <source>
        <dbReference type="ARBA" id="ARBA00022801"/>
    </source>
</evidence>
<evidence type="ECO:0000259" key="7">
    <source>
        <dbReference type="Pfam" id="PF08340"/>
    </source>
</evidence>
<evidence type="ECO:0000256" key="1">
    <source>
        <dbReference type="ARBA" id="ARBA00001968"/>
    </source>
</evidence>
<keyword evidence="9" id="KW-1185">Reference proteome</keyword>
<comment type="cofactor">
    <cofactor evidence="1">
        <name>a divalent metal cation</name>
        <dbReference type="ChEBI" id="CHEBI:60240"/>
    </cofactor>
</comment>
<dbReference type="EMBL" id="RKST01000019">
    <property type="protein sequence ID" value="RUM96437.1"/>
    <property type="molecule type" value="Genomic_DNA"/>
</dbReference>
<sequence length="296" mass="31841">MTLQSMTGFSRATAEHDGAAIAWEVKSVNGKAVDTRLRLPQGCERLEQPVRQAVQRRFSRGSIQASLTIGRTAGTMVQPVVNEAFLKDLAGLAQRLQEQFGVAPASADGLLALRGVLDVPETLETEEVRAAFDVAVLAALDKALAGLEQARQAEGEALRGLLAGHVDAIEALTLRAEADKSRDPAVIRARLAEQVALLMDAAANLDETRLHQEAAFLATKADIREEIDRLKTHVASARTLLSGTGPIGRKLDFLAQEFNRESNTLCSKSNAASVTATGLELKAVVDQFREQVQNLE</sequence>
<dbReference type="Pfam" id="PF08340">
    <property type="entry name" value="YicC-like_C"/>
    <property type="match status" value="1"/>
</dbReference>
<dbReference type="GO" id="GO:0016787">
    <property type="term" value="F:hydrolase activity"/>
    <property type="evidence" value="ECO:0007669"/>
    <property type="project" value="UniProtKB-KW"/>
</dbReference>
<feature type="domain" description="Endoribonuclease YicC-like C-terminal" evidence="7">
    <location>
        <begin position="184"/>
        <end position="296"/>
    </location>
</feature>
<name>A0A432V2M1_9HYPH</name>
<dbReference type="PANTHER" id="PTHR30636:SF3">
    <property type="entry name" value="UPF0701 PROTEIN YICC"/>
    <property type="match status" value="1"/>
</dbReference>
<keyword evidence="3" id="KW-0255">Endonuclease</keyword>
<dbReference type="NCBIfam" id="TIGR00255">
    <property type="entry name" value="YicC/YloC family endoribonuclease"/>
    <property type="match status" value="1"/>
</dbReference>
<proteinExistence type="inferred from homology"/>
<dbReference type="GO" id="GO:0004521">
    <property type="term" value="F:RNA endonuclease activity"/>
    <property type="evidence" value="ECO:0007669"/>
    <property type="project" value="InterPro"/>
</dbReference>
<dbReference type="AlphaFoldDB" id="A0A432V2M1"/>
<dbReference type="Proteomes" id="UP000281647">
    <property type="component" value="Unassembled WGS sequence"/>
</dbReference>
<evidence type="ECO:0000256" key="2">
    <source>
        <dbReference type="ARBA" id="ARBA00022722"/>
    </source>
</evidence>
<evidence type="ECO:0000259" key="6">
    <source>
        <dbReference type="Pfam" id="PF03755"/>
    </source>
</evidence>
<organism evidence="8 9">
    <name type="scientific">Borborobacter arsenicus</name>
    <dbReference type="NCBI Taxonomy" id="1851146"/>
    <lineage>
        <taxon>Bacteria</taxon>
        <taxon>Pseudomonadati</taxon>
        <taxon>Pseudomonadota</taxon>
        <taxon>Alphaproteobacteria</taxon>
        <taxon>Hyphomicrobiales</taxon>
        <taxon>Phyllobacteriaceae</taxon>
        <taxon>Borborobacter</taxon>
    </lineage>
</organism>
<evidence type="ECO:0000313" key="9">
    <source>
        <dbReference type="Proteomes" id="UP000281647"/>
    </source>
</evidence>
<evidence type="ECO:0000313" key="8">
    <source>
        <dbReference type="EMBL" id="RUM96437.1"/>
    </source>
</evidence>
<dbReference type="InterPro" id="IPR005229">
    <property type="entry name" value="YicC/YloC-like"/>
</dbReference>
<keyword evidence="4" id="KW-0378">Hydrolase</keyword>
<protein>
    <submittedName>
        <fullName evidence="8">YicC family protein</fullName>
    </submittedName>
</protein>
<evidence type="ECO:0000256" key="3">
    <source>
        <dbReference type="ARBA" id="ARBA00022759"/>
    </source>
</evidence>
<dbReference type="Pfam" id="PF03755">
    <property type="entry name" value="YicC-like_N"/>
    <property type="match status" value="1"/>
</dbReference>
<comment type="caution">
    <text evidence="8">The sequence shown here is derived from an EMBL/GenBank/DDBJ whole genome shotgun (WGS) entry which is preliminary data.</text>
</comment>
<gene>
    <name evidence="8" type="ORF">EET67_17985</name>
</gene>
<dbReference type="RefSeq" id="WP_128627927.1">
    <property type="nucleotide sequence ID" value="NZ_RKST01000019.1"/>
</dbReference>
<dbReference type="OrthoDB" id="9771229at2"/>
<accession>A0A432V2M1</accession>
<dbReference type="InterPro" id="IPR013551">
    <property type="entry name" value="YicC-like_C"/>
</dbReference>
<evidence type="ECO:0000256" key="5">
    <source>
        <dbReference type="ARBA" id="ARBA00035648"/>
    </source>
</evidence>
<feature type="domain" description="Endoribonuclease YicC-like N-terminal" evidence="6">
    <location>
        <begin position="3"/>
        <end position="159"/>
    </location>
</feature>
<keyword evidence="2" id="KW-0540">Nuclease</keyword>
<dbReference type="PANTHER" id="PTHR30636">
    <property type="entry name" value="UPF0701 PROTEIN YICC"/>
    <property type="match status" value="1"/>
</dbReference>
<reference evidence="8 9" key="1">
    <citation type="submission" date="2018-11" db="EMBL/GenBank/DDBJ databases">
        <title>Pseudaminobacter arsenicus sp. nov., an arsenic-resistant bacterium isolated from arsenic-rich aquifers.</title>
        <authorList>
            <person name="Mu Y."/>
        </authorList>
    </citation>
    <scope>NUCLEOTIDE SEQUENCE [LARGE SCALE GENOMIC DNA]</scope>
    <source>
        <strain evidence="8 9">CB3</strain>
    </source>
</reference>
<dbReference type="InterPro" id="IPR013527">
    <property type="entry name" value="YicC-like_N"/>
</dbReference>
<comment type="similarity">
    <text evidence="5">Belongs to the YicC/YloC family.</text>
</comment>